<dbReference type="SMART" id="SM01178">
    <property type="entry name" value="DUF4217"/>
    <property type="match status" value="1"/>
</dbReference>
<keyword evidence="5 6" id="KW-0694">RNA-binding</keyword>
<comment type="similarity">
    <text evidence="6">Belongs to the DEAD box helicase family.</text>
</comment>
<dbReference type="EnsemblPlants" id="Kaladp0095s0711.1.v1.1">
    <property type="protein sequence ID" value="Kaladp0095s0711.1.v1.1"/>
    <property type="gene ID" value="Kaladp0095s0711.v1.1"/>
</dbReference>
<dbReference type="Gramene" id="Kaladp0095s0711.1.v1.1">
    <property type="protein sequence ID" value="Kaladp0095s0711.1.v1.1"/>
    <property type="gene ID" value="Kaladp0095s0711.v1.1"/>
</dbReference>
<comment type="domain">
    <text evidence="6">The Q motif is unique to and characteristic of the DEAD box family of RNA helicases and controls ATP binding and hydrolysis.</text>
</comment>
<keyword evidence="3 6" id="KW-0347">Helicase</keyword>
<evidence type="ECO:0000256" key="5">
    <source>
        <dbReference type="ARBA" id="ARBA00022884"/>
    </source>
</evidence>
<evidence type="ECO:0000256" key="7">
    <source>
        <dbReference type="SAM" id="MobiDB-lite"/>
    </source>
</evidence>
<feature type="compositionally biased region" description="Polar residues" evidence="7">
    <location>
        <begin position="69"/>
        <end position="78"/>
    </location>
</feature>
<reference evidence="9" key="1">
    <citation type="submission" date="2021-01" db="UniProtKB">
        <authorList>
            <consortium name="EnsemblPlants"/>
        </authorList>
    </citation>
    <scope>IDENTIFICATION</scope>
</reference>
<dbReference type="InterPro" id="IPR027417">
    <property type="entry name" value="P-loop_NTPase"/>
</dbReference>
<proteinExistence type="inferred from homology"/>
<dbReference type="Proteomes" id="UP000594263">
    <property type="component" value="Unplaced"/>
</dbReference>
<dbReference type="InterPro" id="IPR025313">
    <property type="entry name" value="SPB4-like_CTE"/>
</dbReference>
<dbReference type="AlphaFoldDB" id="A0A7N0V3T4"/>
<keyword evidence="4 6" id="KW-0067">ATP-binding</keyword>
<dbReference type="Pfam" id="PF00271">
    <property type="entry name" value="Helicase_C"/>
    <property type="match status" value="1"/>
</dbReference>
<name>A0A7N0V3T4_KALFE</name>
<dbReference type="Gene3D" id="3.40.50.300">
    <property type="entry name" value="P-loop containing nucleotide triphosphate hydrolases"/>
    <property type="match status" value="1"/>
</dbReference>
<dbReference type="GO" id="GO:0003724">
    <property type="term" value="F:RNA helicase activity"/>
    <property type="evidence" value="ECO:0007669"/>
    <property type="project" value="UniProtKB-EC"/>
</dbReference>
<dbReference type="GO" id="GO:0005524">
    <property type="term" value="F:ATP binding"/>
    <property type="evidence" value="ECO:0007669"/>
    <property type="project" value="UniProtKB-UniRule"/>
</dbReference>
<accession>A0A7N0V3T4</accession>
<keyword evidence="10" id="KW-1185">Reference proteome</keyword>
<keyword evidence="2 6" id="KW-0378">Hydrolase</keyword>
<evidence type="ECO:0000313" key="10">
    <source>
        <dbReference type="Proteomes" id="UP000594263"/>
    </source>
</evidence>
<feature type="domain" description="ATP-dependent rRNA helicase SPB4-like C-terminal extension" evidence="8">
    <location>
        <begin position="233"/>
        <end position="296"/>
    </location>
</feature>
<dbReference type="GO" id="GO:0003723">
    <property type="term" value="F:RNA binding"/>
    <property type="evidence" value="ECO:0007669"/>
    <property type="project" value="UniProtKB-UniRule"/>
</dbReference>
<dbReference type="Pfam" id="PF13959">
    <property type="entry name" value="CTE_SPB4"/>
    <property type="match status" value="1"/>
</dbReference>
<sequence length="297" mass="33783">MENREAKRSRKRSKTAAVGTKPEVDDSNPQLVESKQNKRKKKQAAIKDFEPQDEVIPDSVEETKEKTNPEPNSVSNTEDGAEGPPHGFCVVPSAKRLLLLHSFLKKNLSKKVVVICSSWQSAKFYTDLFKQLKIDSAYFYGKRDQEKGRVASSKFNEEDGGILFTDIPVADLQVSDVDWIVQYDPPDLPQDYTSTEGKILTFLTPEELQYVNHLKDAKVRTVEYKFENNKLSKGEPQLEKLVSKNHYLHTSAIKAYRSYMLAYDQRSMKDVFNVDRLDVLAVATSFCISNPPKITPK</sequence>
<dbReference type="InterPro" id="IPR001650">
    <property type="entry name" value="Helicase_C-like"/>
</dbReference>
<evidence type="ECO:0000256" key="4">
    <source>
        <dbReference type="ARBA" id="ARBA00022840"/>
    </source>
</evidence>
<dbReference type="OMA" id="FEYETEM"/>
<comment type="function">
    <text evidence="6">RNA helicase.</text>
</comment>
<evidence type="ECO:0000259" key="8">
    <source>
        <dbReference type="SMART" id="SM01178"/>
    </source>
</evidence>
<keyword evidence="1 6" id="KW-0547">Nucleotide-binding</keyword>
<organism evidence="9 10">
    <name type="scientific">Kalanchoe fedtschenkoi</name>
    <name type="common">Lavender scallops</name>
    <name type="synonym">South American air plant</name>
    <dbReference type="NCBI Taxonomy" id="63787"/>
    <lineage>
        <taxon>Eukaryota</taxon>
        <taxon>Viridiplantae</taxon>
        <taxon>Streptophyta</taxon>
        <taxon>Embryophyta</taxon>
        <taxon>Tracheophyta</taxon>
        <taxon>Spermatophyta</taxon>
        <taxon>Magnoliopsida</taxon>
        <taxon>eudicotyledons</taxon>
        <taxon>Gunneridae</taxon>
        <taxon>Pentapetalae</taxon>
        <taxon>Saxifragales</taxon>
        <taxon>Crassulaceae</taxon>
        <taxon>Kalanchoe</taxon>
    </lineage>
</organism>
<evidence type="ECO:0000256" key="3">
    <source>
        <dbReference type="ARBA" id="ARBA00022806"/>
    </source>
</evidence>
<dbReference type="SUPFAM" id="SSF52540">
    <property type="entry name" value="P-loop containing nucleoside triphosphate hydrolases"/>
    <property type="match status" value="1"/>
</dbReference>
<dbReference type="EC" id="3.6.4.13" evidence="6"/>
<evidence type="ECO:0000256" key="2">
    <source>
        <dbReference type="ARBA" id="ARBA00022801"/>
    </source>
</evidence>
<feature type="compositionally biased region" description="Acidic residues" evidence="7">
    <location>
        <begin position="51"/>
        <end position="60"/>
    </location>
</feature>
<feature type="region of interest" description="Disordered" evidence="7">
    <location>
        <begin position="1"/>
        <end position="85"/>
    </location>
</feature>
<comment type="catalytic activity">
    <reaction evidence="6">
        <text>ATP + H2O = ADP + phosphate + H(+)</text>
        <dbReference type="Rhea" id="RHEA:13065"/>
        <dbReference type="ChEBI" id="CHEBI:15377"/>
        <dbReference type="ChEBI" id="CHEBI:15378"/>
        <dbReference type="ChEBI" id="CHEBI:30616"/>
        <dbReference type="ChEBI" id="CHEBI:43474"/>
        <dbReference type="ChEBI" id="CHEBI:456216"/>
        <dbReference type="EC" id="3.6.4.13"/>
    </reaction>
</comment>
<protein>
    <recommendedName>
        <fullName evidence="6">ATP-dependent RNA helicase</fullName>
        <ecNumber evidence="6">3.6.4.13</ecNumber>
    </recommendedName>
</protein>
<dbReference type="PANTHER" id="PTHR24031">
    <property type="entry name" value="RNA HELICASE"/>
    <property type="match status" value="1"/>
</dbReference>
<evidence type="ECO:0000313" key="9">
    <source>
        <dbReference type="EnsemblPlants" id="Kaladp0095s0711.1.v1.1"/>
    </source>
</evidence>
<evidence type="ECO:0000256" key="6">
    <source>
        <dbReference type="RuleBase" id="RU365068"/>
    </source>
</evidence>
<evidence type="ECO:0000256" key="1">
    <source>
        <dbReference type="ARBA" id="ARBA00022741"/>
    </source>
</evidence>
<dbReference type="GO" id="GO:0016787">
    <property type="term" value="F:hydrolase activity"/>
    <property type="evidence" value="ECO:0007669"/>
    <property type="project" value="UniProtKB-KW"/>
</dbReference>